<dbReference type="RefSeq" id="WP_085934586.1">
    <property type="nucleotide sequence ID" value="NZ_FUWJ01000002.1"/>
</dbReference>
<gene>
    <name evidence="2" type="ORF">SAMN02745126_02952</name>
</gene>
<dbReference type="STRING" id="225324.SAMN02745126_02952"/>
<dbReference type="SUPFAM" id="SSF53474">
    <property type="entry name" value="alpha/beta-Hydrolases"/>
    <property type="match status" value="1"/>
</dbReference>
<dbReference type="Gene3D" id="3.40.50.1820">
    <property type="entry name" value="alpha/beta hydrolase"/>
    <property type="match status" value="1"/>
</dbReference>
<keyword evidence="3" id="KW-1185">Reference proteome</keyword>
<feature type="domain" description="AB hydrolase-1" evidence="1">
    <location>
        <begin position="32"/>
        <end position="155"/>
    </location>
</feature>
<dbReference type="Proteomes" id="UP000190092">
    <property type="component" value="Unassembled WGS sequence"/>
</dbReference>
<protein>
    <submittedName>
        <fullName evidence="2">Pimeloyl-ACP methyl ester carboxylesterase</fullName>
    </submittedName>
</protein>
<dbReference type="InterPro" id="IPR000073">
    <property type="entry name" value="AB_hydrolase_1"/>
</dbReference>
<reference evidence="3" key="1">
    <citation type="submission" date="2017-02" db="EMBL/GenBank/DDBJ databases">
        <authorList>
            <person name="Varghese N."/>
            <person name="Submissions S."/>
        </authorList>
    </citation>
    <scope>NUCLEOTIDE SEQUENCE [LARGE SCALE GENOMIC DNA]</scope>
    <source>
        <strain evidence="3">ATCC 27094</strain>
    </source>
</reference>
<dbReference type="EMBL" id="FUWJ01000002">
    <property type="protein sequence ID" value="SJZ93488.1"/>
    <property type="molecule type" value="Genomic_DNA"/>
</dbReference>
<evidence type="ECO:0000313" key="3">
    <source>
        <dbReference type="Proteomes" id="UP000190092"/>
    </source>
</evidence>
<evidence type="ECO:0000259" key="1">
    <source>
        <dbReference type="Pfam" id="PF00561"/>
    </source>
</evidence>
<proteinExistence type="predicted"/>
<dbReference type="OrthoDB" id="9779853at2"/>
<dbReference type="PANTHER" id="PTHR43689:SF8">
    <property type="entry name" value="ALPHA_BETA-HYDROLASES SUPERFAMILY PROTEIN"/>
    <property type="match status" value="1"/>
</dbReference>
<dbReference type="PANTHER" id="PTHR43689">
    <property type="entry name" value="HYDROLASE"/>
    <property type="match status" value="1"/>
</dbReference>
<name>A0A1T4PRF2_9HYPH</name>
<accession>A0A1T4PRF2</accession>
<evidence type="ECO:0000313" key="2">
    <source>
        <dbReference type="EMBL" id="SJZ93488.1"/>
    </source>
</evidence>
<dbReference type="Pfam" id="PF00561">
    <property type="entry name" value="Abhydrolase_1"/>
    <property type="match status" value="1"/>
</dbReference>
<organism evidence="2 3">
    <name type="scientific">Enhydrobacter aerosaccus</name>
    <dbReference type="NCBI Taxonomy" id="225324"/>
    <lineage>
        <taxon>Bacteria</taxon>
        <taxon>Pseudomonadati</taxon>
        <taxon>Pseudomonadota</taxon>
        <taxon>Alphaproteobacteria</taxon>
        <taxon>Hyphomicrobiales</taxon>
        <taxon>Enhydrobacter</taxon>
    </lineage>
</organism>
<dbReference type="InterPro" id="IPR029058">
    <property type="entry name" value="AB_hydrolase_fold"/>
</dbReference>
<dbReference type="AlphaFoldDB" id="A0A1T4PRF2"/>
<sequence length="265" mass="29046">MPPSDDFIDLGDRTLRVRRLEPQRSDGLERTTLIFLHEGLGCIEMWRDFPQKLCDATQCTGLIYDRTAYGQSSPWPSDPGVRYMEIEADLILPKLLAATGIEDCVLVGHSDGGTIALNYAAADPEPLRAVTTLAAHAINEPICVDRIRDAQAAFTVGDLRQRLLKYHGDNVDRAFHLWADAWSAPGFQPMDADGRLPGIQVPVQAIQGEDDEYGTELQLGIIAGKVGGYCETRLVPDCGHSPHLQQPAYVLSEIARFIAPLALLG</sequence>